<dbReference type="InterPro" id="IPR028098">
    <property type="entry name" value="Glyco_trans_4-like_N"/>
</dbReference>
<accession>A0AA46DYT9</accession>
<gene>
    <name evidence="3" type="ORF">EV215_1167</name>
</gene>
<dbReference type="CDD" id="cd03811">
    <property type="entry name" value="GT4_GT28_WabH-like"/>
    <property type="match status" value="1"/>
</dbReference>
<name>A0AA46DYT9_9FUSO</name>
<proteinExistence type="predicted"/>
<dbReference type="AlphaFoldDB" id="A0AA46DYT9"/>
<reference evidence="3 4" key="1">
    <citation type="submission" date="2019-03" db="EMBL/GenBank/DDBJ databases">
        <title>Genomic Encyclopedia of Type Strains, Phase IV (KMG-IV): sequencing the most valuable type-strain genomes for metagenomic binning, comparative biology and taxonomic classification.</title>
        <authorList>
            <person name="Goeker M."/>
        </authorList>
    </citation>
    <scope>NUCLEOTIDE SEQUENCE [LARGE SCALE GENOMIC DNA]</scope>
    <source>
        <strain evidence="3 4">DSM 100055</strain>
    </source>
</reference>
<evidence type="ECO:0000259" key="2">
    <source>
        <dbReference type="Pfam" id="PF13439"/>
    </source>
</evidence>
<feature type="domain" description="Glycosyltransferase subfamily 4-like N-terminal" evidence="2">
    <location>
        <begin position="15"/>
        <end position="171"/>
    </location>
</feature>
<dbReference type="RefSeq" id="WP_134113050.1">
    <property type="nucleotide sequence ID" value="NZ_SOBG01000004.1"/>
</dbReference>
<dbReference type="EMBL" id="SOBG01000004">
    <property type="protein sequence ID" value="TDT70616.1"/>
    <property type="molecule type" value="Genomic_DNA"/>
</dbReference>
<dbReference type="InterPro" id="IPR001296">
    <property type="entry name" value="Glyco_trans_1"/>
</dbReference>
<dbReference type="Pfam" id="PF13439">
    <property type="entry name" value="Glyco_transf_4"/>
    <property type="match status" value="1"/>
</dbReference>
<keyword evidence="4" id="KW-1185">Reference proteome</keyword>
<organism evidence="3 4">
    <name type="scientific">Hypnocyclicus thermotrophus</name>
    <dbReference type="NCBI Taxonomy" id="1627895"/>
    <lineage>
        <taxon>Bacteria</taxon>
        <taxon>Fusobacteriati</taxon>
        <taxon>Fusobacteriota</taxon>
        <taxon>Fusobacteriia</taxon>
        <taxon>Fusobacteriales</taxon>
        <taxon>Fusobacteriaceae</taxon>
        <taxon>Hypnocyclicus</taxon>
    </lineage>
</organism>
<dbReference type="Gene3D" id="3.40.50.2000">
    <property type="entry name" value="Glycogen Phosphorylase B"/>
    <property type="match status" value="2"/>
</dbReference>
<feature type="domain" description="Glycosyl transferase family 1" evidence="1">
    <location>
        <begin position="181"/>
        <end position="335"/>
    </location>
</feature>
<evidence type="ECO:0000313" key="3">
    <source>
        <dbReference type="EMBL" id="TDT70616.1"/>
    </source>
</evidence>
<protein>
    <submittedName>
        <fullName evidence="3">Glycosyltransferase involved in cell wall biosynthesis</fullName>
    </submittedName>
</protein>
<dbReference type="GO" id="GO:0016757">
    <property type="term" value="F:glycosyltransferase activity"/>
    <property type="evidence" value="ECO:0007669"/>
    <property type="project" value="InterPro"/>
</dbReference>
<dbReference type="SUPFAM" id="SSF53756">
    <property type="entry name" value="UDP-Glycosyltransferase/glycogen phosphorylase"/>
    <property type="match status" value="1"/>
</dbReference>
<dbReference type="PANTHER" id="PTHR12526">
    <property type="entry name" value="GLYCOSYLTRANSFERASE"/>
    <property type="match status" value="1"/>
</dbReference>
<evidence type="ECO:0000259" key="1">
    <source>
        <dbReference type="Pfam" id="PF00534"/>
    </source>
</evidence>
<dbReference type="Pfam" id="PF00534">
    <property type="entry name" value="Glycos_transf_1"/>
    <property type="match status" value="1"/>
</dbReference>
<sequence length="364" mass="42463">MSKNICFVNSNKIWGGGEKWHFETSSYLSQNEKYNIFFICNPKGILKKKLLNFNINLFEINIKNLSFLNIFKVLLIYYFLKKNNIEIVIINQSNDLKLVATAARLANVNKIIYRRGSAIPLKNSFLNRYIFKNLVDIVIANSIETKKTLNKNQNIVSENKIKVIYNGIKIDNILKLDSKLDLRKEYNIDKNKIVIANIGRLTKQKGHKYLFESIKKLKNKNLDFIVLIIGDGELKEELELLTKKLNIENYIKFVGFKEDIYEILKQVDFLVHTALWEGFGYVLVESFACGKPVVATNISNIPEIVITEKYGYLAESENINDITNKIIKMIETYKKFDKELLIEKAREFDFYKQIKELERILDLS</sequence>
<dbReference type="PANTHER" id="PTHR12526:SF630">
    <property type="entry name" value="GLYCOSYLTRANSFERASE"/>
    <property type="match status" value="1"/>
</dbReference>
<comment type="caution">
    <text evidence="3">The sequence shown here is derived from an EMBL/GenBank/DDBJ whole genome shotgun (WGS) entry which is preliminary data.</text>
</comment>
<dbReference type="Proteomes" id="UP000294678">
    <property type="component" value="Unassembled WGS sequence"/>
</dbReference>
<evidence type="ECO:0000313" key="4">
    <source>
        <dbReference type="Proteomes" id="UP000294678"/>
    </source>
</evidence>